<dbReference type="InterPro" id="IPR027417">
    <property type="entry name" value="P-loop_NTPase"/>
</dbReference>
<dbReference type="InterPro" id="IPR003960">
    <property type="entry name" value="ATPase_AAA_CS"/>
</dbReference>
<protein>
    <recommendedName>
        <fullName evidence="6">AAA+ ATPase domain-containing protein</fullName>
    </recommendedName>
</protein>
<reference evidence="7" key="1">
    <citation type="journal article" date="2020" name="J. Eukaryot. Microbiol.">
        <title>De novo Sequencing, Assembly and Annotation of the Transcriptome for the Free-Living Testate Amoeba Arcella intermedia.</title>
        <authorList>
            <person name="Ribeiro G.M."/>
            <person name="Porfirio-Sousa A.L."/>
            <person name="Maurer-Alcala X.X."/>
            <person name="Katz L.A."/>
            <person name="Lahr D.J.G."/>
        </authorList>
    </citation>
    <scope>NUCLEOTIDE SEQUENCE</scope>
</reference>
<feature type="compositionally biased region" description="Polar residues" evidence="5">
    <location>
        <begin position="70"/>
        <end position="90"/>
    </location>
</feature>
<evidence type="ECO:0000313" key="7">
    <source>
        <dbReference type="EMBL" id="NDV31153.1"/>
    </source>
</evidence>
<dbReference type="InterPro" id="IPR015415">
    <property type="entry name" value="Spast_Vps4_C"/>
</dbReference>
<dbReference type="PANTHER" id="PTHR23074">
    <property type="entry name" value="AAA DOMAIN-CONTAINING"/>
    <property type="match status" value="1"/>
</dbReference>
<dbReference type="AlphaFoldDB" id="A0A6B2L2C0"/>
<dbReference type="Gene3D" id="3.40.50.300">
    <property type="entry name" value="P-loop containing nucleotide triphosphate hydrolases"/>
    <property type="match status" value="1"/>
</dbReference>
<dbReference type="InterPro" id="IPR003959">
    <property type="entry name" value="ATPase_AAA_core"/>
</dbReference>
<feature type="compositionally biased region" description="Basic and acidic residues" evidence="5">
    <location>
        <begin position="22"/>
        <end position="32"/>
    </location>
</feature>
<feature type="region of interest" description="Disordered" evidence="5">
    <location>
        <begin position="1"/>
        <end position="119"/>
    </location>
</feature>
<proteinExistence type="inferred from homology"/>
<evidence type="ECO:0000256" key="2">
    <source>
        <dbReference type="ARBA" id="ARBA00022741"/>
    </source>
</evidence>
<dbReference type="SUPFAM" id="SSF52540">
    <property type="entry name" value="P-loop containing nucleoside triphosphate hydrolases"/>
    <property type="match status" value="1"/>
</dbReference>
<dbReference type="SMART" id="SM00382">
    <property type="entry name" value="AAA"/>
    <property type="match status" value="1"/>
</dbReference>
<dbReference type="FunFam" id="3.40.50.300:FF:000093">
    <property type="entry name" value="Fidgetin-like 1"/>
    <property type="match status" value="1"/>
</dbReference>
<dbReference type="PROSITE" id="PS00674">
    <property type="entry name" value="AAA"/>
    <property type="match status" value="1"/>
</dbReference>
<dbReference type="GO" id="GO:0016887">
    <property type="term" value="F:ATP hydrolysis activity"/>
    <property type="evidence" value="ECO:0007669"/>
    <property type="project" value="InterPro"/>
</dbReference>
<keyword evidence="3 4" id="KW-0067">ATP-binding</keyword>
<sequence>MDTQKKAPAIEPSKRIIQGLRPPDRTKNTRISDEDDESNEEEEKEKKLPFSSALDKLQEDDAKKGKATNLKKNTASNNNTRNKRTFNSPRGPNDSDPEPANKKKKKTSDSDNESMDHPLYKNVDASMVERIENEILSAQLNVHWSDIAGLEDVKCALNEMIILPHRNPEIFTGLRQPPKGLLLFGPPGNGKTMIAKAVATEANLTFFSISAATLTSKWIGEGEKMVKALFAVARAKQPSFIFIDEIDSILSARGAEEHESTRRLKTEFLVQFDGATMGTEEDRITVMGATNRPQDLDEAARRRLPKRIYVPLPEYASRRALLELLIKKERHSLSAEDLDLIATSSEGYSANDLSYLCKDAAMGPVREATLKSNFSSVRLAALRPLNIGDFQVSLKKMKPSVSPGECKHYEDWNQQFGSSGL</sequence>
<feature type="compositionally biased region" description="Acidic residues" evidence="5">
    <location>
        <begin position="33"/>
        <end position="43"/>
    </location>
</feature>
<dbReference type="GO" id="GO:0005524">
    <property type="term" value="F:ATP binding"/>
    <property type="evidence" value="ECO:0007669"/>
    <property type="project" value="UniProtKB-KW"/>
</dbReference>
<dbReference type="Pfam" id="PF09336">
    <property type="entry name" value="Vps4_C"/>
    <property type="match status" value="1"/>
</dbReference>
<evidence type="ECO:0000256" key="3">
    <source>
        <dbReference type="ARBA" id="ARBA00022840"/>
    </source>
</evidence>
<name>A0A6B2L2C0_9EUKA</name>
<evidence type="ECO:0000259" key="6">
    <source>
        <dbReference type="SMART" id="SM00382"/>
    </source>
</evidence>
<comment type="similarity">
    <text evidence="1 4">Belongs to the AAA ATPase family.</text>
</comment>
<evidence type="ECO:0000256" key="5">
    <source>
        <dbReference type="SAM" id="MobiDB-lite"/>
    </source>
</evidence>
<dbReference type="Gene3D" id="1.10.8.60">
    <property type="match status" value="1"/>
</dbReference>
<dbReference type="FunFam" id="1.10.8.60:FF:000022">
    <property type="entry name" value="Fidgetin like 1"/>
    <property type="match status" value="1"/>
</dbReference>
<accession>A0A6B2L2C0</accession>
<evidence type="ECO:0000256" key="4">
    <source>
        <dbReference type="RuleBase" id="RU003651"/>
    </source>
</evidence>
<dbReference type="InterPro" id="IPR003593">
    <property type="entry name" value="AAA+_ATPase"/>
</dbReference>
<keyword evidence="2 4" id="KW-0547">Nucleotide-binding</keyword>
<feature type="domain" description="AAA+ ATPase" evidence="6">
    <location>
        <begin position="177"/>
        <end position="314"/>
    </location>
</feature>
<dbReference type="InterPro" id="IPR050304">
    <property type="entry name" value="MT-severing_AAA_ATPase"/>
</dbReference>
<evidence type="ECO:0000256" key="1">
    <source>
        <dbReference type="ARBA" id="ARBA00006914"/>
    </source>
</evidence>
<dbReference type="Pfam" id="PF00004">
    <property type="entry name" value="AAA"/>
    <property type="match status" value="1"/>
</dbReference>
<dbReference type="PANTHER" id="PTHR23074:SF17">
    <property type="entry name" value="FIDGETIN-LIKE PROTEIN 1"/>
    <property type="match status" value="1"/>
</dbReference>
<organism evidence="7">
    <name type="scientific">Arcella intermedia</name>
    <dbReference type="NCBI Taxonomy" id="1963864"/>
    <lineage>
        <taxon>Eukaryota</taxon>
        <taxon>Amoebozoa</taxon>
        <taxon>Tubulinea</taxon>
        <taxon>Elardia</taxon>
        <taxon>Arcellinida</taxon>
        <taxon>Sphaerothecina</taxon>
        <taxon>Arcellidae</taxon>
        <taxon>Arcella</taxon>
    </lineage>
</organism>
<dbReference type="EMBL" id="GIBP01002184">
    <property type="protein sequence ID" value="NDV31153.1"/>
    <property type="molecule type" value="Transcribed_RNA"/>
</dbReference>